<feature type="transmembrane region" description="Helical" evidence="1">
    <location>
        <begin position="231"/>
        <end position="252"/>
    </location>
</feature>
<evidence type="ECO:0000256" key="1">
    <source>
        <dbReference type="SAM" id="Phobius"/>
    </source>
</evidence>
<name>A0A090YWF6_9BACI</name>
<dbReference type="EMBL" id="JMQC01000008">
    <property type="protein sequence ID" value="KFN02612.1"/>
    <property type="molecule type" value="Genomic_DNA"/>
</dbReference>
<sequence>MNFKKTMTTITASAFSLFPSVSKASELDKSIKNVEINVTENENMIGFSEQQIKESQIIANYLSFEEKDGIGVFTFSNVDQLGKELKNIGSSVTVNEIHSAVVEINTKLAQENGNGKTTELLVKSKNLIQYGTETAPARVGRGWSSWVVGTGYWYGCNLLSRCTCVSKLKLYLNTYQLTVNFTPIALFTCLAIFNSTRTVYPTFILFILIVLNIFSFELLMNHKYDNSKKKVIPTTVYFIISSILYRISYFWIINK</sequence>
<organism evidence="2">
    <name type="scientific">Bacillus clarus</name>
    <dbReference type="NCBI Taxonomy" id="2338372"/>
    <lineage>
        <taxon>Bacteria</taxon>
        <taxon>Bacillati</taxon>
        <taxon>Bacillota</taxon>
        <taxon>Bacilli</taxon>
        <taxon>Bacillales</taxon>
        <taxon>Bacillaceae</taxon>
        <taxon>Bacillus</taxon>
        <taxon>Bacillus cereus group</taxon>
    </lineage>
</organism>
<evidence type="ECO:0000313" key="3">
    <source>
        <dbReference type="EMBL" id="RFT66278.1"/>
    </source>
</evidence>
<evidence type="ECO:0000313" key="2">
    <source>
        <dbReference type="EMBL" id="KFN02612.1"/>
    </source>
</evidence>
<protein>
    <submittedName>
        <fullName evidence="2">Uncharacterized protein</fullName>
    </submittedName>
</protein>
<gene>
    <name evidence="3" type="ORF">D0U04_14955</name>
    <name evidence="2" type="ORF">DJ93_3500</name>
</gene>
<reference evidence="3 4" key="2">
    <citation type="submission" date="2018-08" db="EMBL/GenBank/DDBJ databases">
        <title>Bacillus clarus sp. nov. strain PS00077A.</title>
        <authorList>
            <person name="Mendez Acevedo M."/>
            <person name="Carroll L."/>
            <person name="Mukherjee M."/>
            <person name="Wiedmann M."/>
            <person name="Kovac J."/>
        </authorList>
    </citation>
    <scope>NUCLEOTIDE SEQUENCE [LARGE SCALE GENOMIC DNA]</scope>
    <source>
        <strain evidence="3 4">PS00077A</strain>
    </source>
</reference>
<dbReference type="Proteomes" id="UP000029389">
    <property type="component" value="Unassembled WGS sequence"/>
</dbReference>
<reference evidence="2" key="1">
    <citation type="submission" date="2014-04" db="EMBL/GenBank/DDBJ databases">
        <authorList>
            <person name="Bishop-Lilly K.A."/>
            <person name="Broomall S.M."/>
            <person name="Chain P.S."/>
            <person name="Chertkov O."/>
            <person name="Coyne S.R."/>
            <person name="Daligault H.E."/>
            <person name="Davenport K.W."/>
            <person name="Erkkila T."/>
            <person name="Frey K.G."/>
            <person name="Gibbons H.S."/>
            <person name="Gu W."/>
            <person name="Jaissle J."/>
            <person name="Johnson S.L."/>
            <person name="Koroleva G.I."/>
            <person name="Ladner J.T."/>
            <person name="Lo C.-C."/>
            <person name="Minogue T.D."/>
            <person name="Munk C."/>
            <person name="Palacios G.F."/>
            <person name="Redden C.L."/>
            <person name="Rosenzweig C.N."/>
            <person name="Scholz M.B."/>
            <person name="Teshima H."/>
            <person name="Xu Y."/>
        </authorList>
    </citation>
    <scope>NUCLEOTIDE SEQUENCE [LARGE SCALE GENOMIC DNA]</scope>
    <source>
        <strain evidence="2">BHP</strain>
    </source>
</reference>
<keyword evidence="1" id="KW-1133">Transmembrane helix</keyword>
<dbReference type="EMBL" id="QVOD01000016">
    <property type="protein sequence ID" value="RFT66278.1"/>
    <property type="molecule type" value="Genomic_DNA"/>
</dbReference>
<keyword evidence="1" id="KW-0812">Transmembrane</keyword>
<keyword evidence="1" id="KW-0472">Membrane</keyword>
<accession>A0A090YWF6</accession>
<feature type="transmembrane region" description="Helical" evidence="1">
    <location>
        <begin position="199"/>
        <end position="219"/>
    </location>
</feature>
<keyword evidence="4" id="KW-1185">Reference proteome</keyword>
<comment type="caution">
    <text evidence="2">The sequence shown here is derived from an EMBL/GenBank/DDBJ whole genome shotgun (WGS) entry which is preliminary data.</text>
</comment>
<dbReference type="Proteomes" id="UP000264294">
    <property type="component" value="Unassembled WGS sequence"/>
</dbReference>
<dbReference type="PATRIC" id="fig|1405.8.peg.3595"/>
<proteinExistence type="predicted"/>
<dbReference type="AlphaFoldDB" id="A0A090YWF6"/>
<evidence type="ECO:0000313" key="4">
    <source>
        <dbReference type="Proteomes" id="UP000264294"/>
    </source>
</evidence>
<dbReference type="RefSeq" id="WP_042982286.1">
    <property type="nucleotide sequence ID" value="NZ_JMQC01000008.1"/>
</dbReference>